<keyword evidence="3" id="KW-1003">Cell membrane</keyword>
<feature type="region of interest" description="Disordered" evidence="22">
    <location>
        <begin position="449"/>
        <end position="530"/>
    </location>
</feature>
<dbReference type="EMBL" id="WBZJ01000002">
    <property type="protein sequence ID" value="KAB3520818.1"/>
    <property type="molecule type" value="Genomic_DNA"/>
</dbReference>
<proteinExistence type="inferred from homology"/>
<evidence type="ECO:0000256" key="21">
    <source>
        <dbReference type="ARBA" id="ARBA00049966"/>
    </source>
</evidence>
<evidence type="ECO:0000256" key="11">
    <source>
        <dbReference type="ARBA" id="ARBA00023136"/>
    </source>
</evidence>
<comment type="subcellular location">
    <subcellularLocation>
        <location evidence="1">Cell membrane</location>
        <topology evidence="1">Multi-pass membrane protein</topology>
    </subcellularLocation>
</comment>
<comment type="catalytic activity">
    <reaction evidence="20">
        <text>[GlcNAc-(1-&gt;4)-Mur2Ac(oyl-L-Ala-gamma-D-Glu-L-Lys-D-Ala-D-Ala)](n)-di-trans,octa-cis-undecaprenyl diphosphate + beta-D-GlcNAc-(1-&gt;4)-Mur2Ac(oyl-L-Ala-gamma-D-Glu-L-Lys-D-Ala-D-Ala)-di-trans,octa-cis-undecaprenyl diphosphate = [GlcNAc-(1-&gt;4)-Mur2Ac(oyl-L-Ala-gamma-D-Glu-L-Lys-D-Ala-D-Ala)](n+1)-di-trans,octa-cis-undecaprenyl diphosphate + di-trans,octa-cis-undecaprenyl diphosphate + H(+)</text>
        <dbReference type="Rhea" id="RHEA:23708"/>
        <dbReference type="Rhea" id="RHEA-COMP:9602"/>
        <dbReference type="Rhea" id="RHEA-COMP:9603"/>
        <dbReference type="ChEBI" id="CHEBI:15378"/>
        <dbReference type="ChEBI" id="CHEBI:58405"/>
        <dbReference type="ChEBI" id="CHEBI:60033"/>
        <dbReference type="ChEBI" id="CHEBI:78435"/>
        <dbReference type="EC" id="2.4.99.28"/>
    </reaction>
</comment>
<evidence type="ECO:0000256" key="1">
    <source>
        <dbReference type="ARBA" id="ARBA00004651"/>
    </source>
</evidence>
<keyword evidence="10 23" id="KW-1133">Transmembrane helix</keyword>
<feature type="transmembrane region" description="Helical" evidence="23">
    <location>
        <begin position="219"/>
        <end position="236"/>
    </location>
</feature>
<evidence type="ECO:0000256" key="17">
    <source>
        <dbReference type="ARBA" id="ARBA00041185"/>
    </source>
</evidence>
<keyword evidence="4" id="KW-0132">Cell division</keyword>
<evidence type="ECO:0000256" key="15">
    <source>
        <dbReference type="ARBA" id="ARBA00033270"/>
    </source>
</evidence>
<evidence type="ECO:0000256" key="9">
    <source>
        <dbReference type="ARBA" id="ARBA00022984"/>
    </source>
</evidence>
<evidence type="ECO:0000313" key="25">
    <source>
        <dbReference type="Proteomes" id="UP000436181"/>
    </source>
</evidence>
<feature type="transmembrane region" description="Helical" evidence="23">
    <location>
        <begin position="362"/>
        <end position="386"/>
    </location>
</feature>
<dbReference type="InterPro" id="IPR001182">
    <property type="entry name" value="FtsW/RodA"/>
</dbReference>
<evidence type="ECO:0000256" key="20">
    <source>
        <dbReference type="ARBA" id="ARBA00049902"/>
    </source>
</evidence>
<feature type="transmembrane region" description="Helical" evidence="23">
    <location>
        <begin position="125"/>
        <end position="149"/>
    </location>
</feature>
<evidence type="ECO:0000256" key="3">
    <source>
        <dbReference type="ARBA" id="ARBA00022475"/>
    </source>
</evidence>
<dbReference type="Pfam" id="PF01098">
    <property type="entry name" value="FTSW_RODA_SPOVE"/>
    <property type="match status" value="1"/>
</dbReference>
<dbReference type="Proteomes" id="UP000436181">
    <property type="component" value="Unassembled WGS sequence"/>
</dbReference>
<dbReference type="PANTHER" id="PTHR30474">
    <property type="entry name" value="CELL CYCLE PROTEIN"/>
    <property type="match status" value="1"/>
</dbReference>
<sequence length="530" mass="58398">MSTCYEPRDRRDPRRRNDGRGRLDQRDRNDQRGRVESNDSASQSLMAKVQALLATPQLNYIVICSITLILTFIGLTMVLSASMVDSYASQNSVWKEFLKQASVVVMGLVGMWCALRMEAQTVKKYAWALLAFALVLLVLVLIPSVGVGADEVGSNSWIRFGPIGVQPSEVAKLALAVWGSAEVADRMRQNPTVRGALGRFLVAAGVVLVLVVGQRDLGMMFAVGIVVFALMFFSGMPTRVMGVLVGAVSVVGVIGITAQSFRSARITTWLDALTLSFSDHTTKGDAYQSYQGILSLSDGGLLGTGLGQSRSKWFYLPEAKNDFIFAVVGEELGFVGAGIVVLLFALLGWFGIRTARAQRDPFLKMMAATLTIGIVVQAFFNMGYVVGFLPVTGIQLPLISAGGSSAIITLITLGLLANCARHEPATISSMQHEGRPLFDRLLMLPEPRPYKIGEQRREKRRSTTRTYGQPVTQRGRDAHASQDVRREQERREQALKRAGVHQQPRRYDRIRRQDLPQRPSGRTSRSHRRP</sequence>
<feature type="region of interest" description="Disordered" evidence="22">
    <location>
        <begin position="1"/>
        <end position="41"/>
    </location>
</feature>
<keyword evidence="9" id="KW-0573">Peptidoglycan synthesis</keyword>
<feature type="transmembrane region" description="Helical" evidence="23">
    <location>
        <begin position="196"/>
        <end position="213"/>
    </location>
</feature>
<evidence type="ECO:0000256" key="6">
    <source>
        <dbReference type="ARBA" id="ARBA00022679"/>
    </source>
</evidence>
<keyword evidence="12" id="KW-0131">Cell cycle</keyword>
<evidence type="ECO:0000256" key="13">
    <source>
        <dbReference type="ARBA" id="ARBA00023316"/>
    </source>
</evidence>
<evidence type="ECO:0000256" key="23">
    <source>
        <dbReference type="SAM" id="Phobius"/>
    </source>
</evidence>
<keyword evidence="11 23" id="KW-0472">Membrane</keyword>
<feature type="transmembrane region" description="Helical" evidence="23">
    <location>
        <begin position="243"/>
        <end position="261"/>
    </location>
</feature>
<evidence type="ECO:0000256" key="8">
    <source>
        <dbReference type="ARBA" id="ARBA00022960"/>
    </source>
</evidence>
<dbReference type="PANTHER" id="PTHR30474:SF2">
    <property type="entry name" value="PEPTIDOGLYCAN GLYCOSYLTRANSFERASE FTSW-RELATED"/>
    <property type="match status" value="1"/>
</dbReference>
<evidence type="ECO:0000256" key="18">
    <source>
        <dbReference type="ARBA" id="ARBA00041418"/>
    </source>
</evidence>
<feature type="transmembrane region" description="Helical" evidence="23">
    <location>
        <begin position="58"/>
        <end position="80"/>
    </location>
</feature>
<evidence type="ECO:0000256" key="2">
    <source>
        <dbReference type="ARBA" id="ARBA00004752"/>
    </source>
</evidence>
<organism evidence="24 25">
    <name type="scientific">Corynebacterium zhongnanshanii</name>
    <dbReference type="NCBI Taxonomy" id="2768834"/>
    <lineage>
        <taxon>Bacteria</taxon>
        <taxon>Bacillati</taxon>
        <taxon>Actinomycetota</taxon>
        <taxon>Actinomycetes</taxon>
        <taxon>Mycobacteriales</taxon>
        <taxon>Corynebacteriaceae</taxon>
        <taxon>Corynebacterium</taxon>
    </lineage>
</organism>
<evidence type="ECO:0000256" key="7">
    <source>
        <dbReference type="ARBA" id="ARBA00022692"/>
    </source>
</evidence>
<feature type="compositionally biased region" description="Basic and acidic residues" evidence="22">
    <location>
        <begin position="505"/>
        <end position="515"/>
    </location>
</feature>
<keyword evidence="8" id="KW-0133">Cell shape</keyword>
<dbReference type="NCBIfam" id="TIGR02614">
    <property type="entry name" value="ftsW"/>
    <property type="match status" value="1"/>
</dbReference>
<comment type="function">
    <text evidence="21">Peptidoglycan polymerase that is essential for cell division.</text>
</comment>
<name>A0ABQ6VD91_9CORY</name>
<keyword evidence="5" id="KW-0328">Glycosyltransferase</keyword>
<comment type="similarity">
    <text evidence="16">Belongs to the SEDS family. FtsW subfamily.</text>
</comment>
<evidence type="ECO:0000256" key="12">
    <source>
        <dbReference type="ARBA" id="ARBA00023306"/>
    </source>
</evidence>
<evidence type="ECO:0000256" key="10">
    <source>
        <dbReference type="ARBA" id="ARBA00022989"/>
    </source>
</evidence>
<comment type="pathway">
    <text evidence="2">Cell wall biogenesis; peptidoglycan biosynthesis.</text>
</comment>
<feature type="transmembrane region" description="Helical" evidence="23">
    <location>
        <begin position="323"/>
        <end position="350"/>
    </location>
</feature>
<comment type="caution">
    <text evidence="24">The sequence shown here is derived from an EMBL/GenBank/DDBJ whole genome shotgun (WGS) entry which is preliminary data.</text>
</comment>
<keyword evidence="6" id="KW-0808">Transferase</keyword>
<evidence type="ECO:0000256" key="19">
    <source>
        <dbReference type="ARBA" id="ARBA00044770"/>
    </source>
</evidence>
<keyword evidence="13" id="KW-0961">Cell wall biogenesis/degradation</keyword>
<evidence type="ECO:0000256" key="16">
    <source>
        <dbReference type="ARBA" id="ARBA00038053"/>
    </source>
</evidence>
<protein>
    <recommendedName>
        <fullName evidence="17">Probable peptidoglycan glycosyltransferase FtsW</fullName>
        <ecNumber evidence="19">2.4.99.28</ecNumber>
    </recommendedName>
    <alternativeName>
        <fullName evidence="18">Cell division protein FtsW</fullName>
    </alternativeName>
    <alternativeName>
        <fullName evidence="15">Cell wall polymerase</fullName>
    </alternativeName>
    <alternativeName>
        <fullName evidence="14">Peptidoglycan polymerase</fullName>
    </alternativeName>
</protein>
<gene>
    <name evidence="24" type="primary">ftsW</name>
    <name evidence="24" type="ORF">F8377_06110</name>
</gene>
<keyword evidence="25" id="KW-1185">Reference proteome</keyword>
<evidence type="ECO:0000256" key="4">
    <source>
        <dbReference type="ARBA" id="ARBA00022618"/>
    </source>
</evidence>
<evidence type="ECO:0000256" key="14">
    <source>
        <dbReference type="ARBA" id="ARBA00032370"/>
    </source>
</evidence>
<feature type="compositionally biased region" description="Basic and acidic residues" evidence="22">
    <location>
        <begin position="474"/>
        <end position="495"/>
    </location>
</feature>
<dbReference type="EC" id="2.4.99.28" evidence="19"/>
<keyword evidence="7 23" id="KW-0812">Transmembrane</keyword>
<evidence type="ECO:0000256" key="5">
    <source>
        <dbReference type="ARBA" id="ARBA00022676"/>
    </source>
</evidence>
<accession>A0ABQ6VD91</accession>
<reference evidence="24 25" key="1">
    <citation type="submission" date="2019-10" db="EMBL/GenBank/DDBJ databases">
        <title>Corynebacterium sp novel species isolated from the respiratory tract of Marmot.</title>
        <authorList>
            <person name="Zhang G."/>
        </authorList>
    </citation>
    <scope>NUCLEOTIDE SEQUENCE [LARGE SCALE GENOMIC DNA]</scope>
    <source>
        <strain evidence="24 25">336</strain>
    </source>
</reference>
<feature type="transmembrane region" description="Helical" evidence="23">
    <location>
        <begin position="398"/>
        <end position="420"/>
    </location>
</feature>
<feature type="compositionally biased region" description="Basic and acidic residues" evidence="22">
    <location>
        <begin position="1"/>
        <end position="37"/>
    </location>
</feature>
<dbReference type="InterPro" id="IPR013437">
    <property type="entry name" value="FtsW"/>
</dbReference>
<evidence type="ECO:0000256" key="22">
    <source>
        <dbReference type="SAM" id="MobiDB-lite"/>
    </source>
</evidence>
<evidence type="ECO:0000313" key="24">
    <source>
        <dbReference type="EMBL" id="KAB3520818.1"/>
    </source>
</evidence>